<organism evidence="2 3">
    <name type="scientific">Ambrosia artemisiifolia</name>
    <name type="common">Common ragweed</name>
    <dbReference type="NCBI Taxonomy" id="4212"/>
    <lineage>
        <taxon>Eukaryota</taxon>
        <taxon>Viridiplantae</taxon>
        <taxon>Streptophyta</taxon>
        <taxon>Embryophyta</taxon>
        <taxon>Tracheophyta</taxon>
        <taxon>Spermatophyta</taxon>
        <taxon>Magnoliopsida</taxon>
        <taxon>eudicotyledons</taxon>
        <taxon>Gunneridae</taxon>
        <taxon>Pentapetalae</taxon>
        <taxon>asterids</taxon>
        <taxon>campanulids</taxon>
        <taxon>Asterales</taxon>
        <taxon>Asteraceae</taxon>
        <taxon>Asteroideae</taxon>
        <taxon>Heliantheae alliance</taxon>
        <taxon>Heliantheae</taxon>
        <taxon>Ambrosia</taxon>
    </lineage>
</organism>
<accession>A0AAD5GW96</accession>
<dbReference type="EMBL" id="JAMZMK010000033">
    <property type="protein sequence ID" value="KAI7758052.1"/>
    <property type="molecule type" value="Genomic_DNA"/>
</dbReference>
<sequence>MVAAGRWYWWMVAWRCLQWRGRKAYVQVILFMLSLAVLAYGIPQNNIKRVFLLLK</sequence>
<keyword evidence="1" id="KW-0812">Transmembrane</keyword>
<keyword evidence="1" id="KW-1133">Transmembrane helix</keyword>
<evidence type="ECO:0000313" key="2">
    <source>
        <dbReference type="EMBL" id="KAI7758052.1"/>
    </source>
</evidence>
<protein>
    <submittedName>
        <fullName evidence="2">Uncharacterized protein</fullName>
    </submittedName>
</protein>
<feature type="non-terminal residue" evidence="2">
    <location>
        <position position="1"/>
    </location>
</feature>
<proteinExistence type="predicted"/>
<keyword evidence="1" id="KW-0472">Membrane</keyword>
<dbReference type="AlphaFoldDB" id="A0AAD5GW96"/>
<feature type="transmembrane region" description="Helical" evidence="1">
    <location>
        <begin position="24"/>
        <end position="42"/>
    </location>
</feature>
<name>A0AAD5GW96_AMBAR</name>
<comment type="caution">
    <text evidence="2">The sequence shown here is derived from an EMBL/GenBank/DDBJ whole genome shotgun (WGS) entry which is preliminary data.</text>
</comment>
<evidence type="ECO:0000256" key="1">
    <source>
        <dbReference type="SAM" id="Phobius"/>
    </source>
</evidence>
<evidence type="ECO:0000313" key="3">
    <source>
        <dbReference type="Proteomes" id="UP001206925"/>
    </source>
</evidence>
<reference evidence="2" key="1">
    <citation type="submission" date="2022-06" db="EMBL/GenBank/DDBJ databases">
        <title>Uncovering the hologenomic basis of an extraordinary plant invasion.</title>
        <authorList>
            <person name="Bieker V.C."/>
            <person name="Martin M.D."/>
            <person name="Gilbert T."/>
            <person name="Hodgins K."/>
            <person name="Battlay P."/>
            <person name="Petersen B."/>
            <person name="Wilson J."/>
        </authorList>
    </citation>
    <scope>NUCLEOTIDE SEQUENCE</scope>
    <source>
        <strain evidence="2">AA19_3_7</strain>
        <tissue evidence="2">Leaf</tissue>
    </source>
</reference>
<keyword evidence="3" id="KW-1185">Reference proteome</keyword>
<dbReference type="Proteomes" id="UP001206925">
    <property type="component" value="Unassembled WGS sequence"/>
</dbReference>
<gene>
    <name evidence="2" type="ORF">M8C21_007416</name>
</gene>